<organism evidence="1">
    <name type="scientific">marine metagenome</name>
    <dbReference type="NCBI Taxonomy" id="408172"/>
    <lineage>
        <taxon>unclassified sequences</taxon>
        <taxon>metagenomes</taxon>
        <taxon>ecological metagenomes</taxon>
    </lineage>
</organism>
<evidence type="ECO:0000313" key="1">
    <source>
        <dbReference type="EMBL" id="SVE20112.1"/>
    </source>
</evidence>
<proteinExistence type="predicted"/>
<dbReference type="EMBL" id="UINC01200977">
    <property type="protein sequence ID" value="SVE20112.1"/>
    <property type="molecule type" value="Genomic_DNA"/>
</dbReference>
<sequence length="245" mass="26406">PDTLIFTSTNWDTAQKVTATGVDDTDDVIDVDYTIRVKPAVSKDPNYDGLNPEDVTVTNKDDEKGGFQIEVPAGGLITSENGQADVFKISLQNEPSHTVTIPVSSDDTTEAVVAASEIVFTVITWSTPQEIMVTGVDDAVSDGNENFTILLGSAVSEDPAYEGKDPTDIVGTNLDNNIKDILLYPEEGIFTSEDGTGAFFNVRLMAAPLSDVKIPFRSADTSEVIISPDTLIFSTDDWEGIKKVY</sequence>
<evidence type="ECO:0008006" key="2">
    <source>
        <dbReference type="Google" id="ProtNLM"/>
    </source>
</evidence>
<feature type="non-terminal residue" evidence="1">
    <location>
        <position position="245"/>
    </location>
</feature>
<dbReference type="SUPFAM" id="SSF141072">
    <property type="entry name" value="CalX-like"/>
    <property type="match status" value="1"/>
</dbReference>
<dbReference type="AlphaFoldDB" id="A0A383BJN4"/>
<feature type="non-terminal residue" evidence="1">
    <location>
        <position position="1"/>
    </location>
</feature>
<accession>A0A383BJN4</accession>
<gene>
    <name evidence="1" type="ORF">METZ01_LOCUS472966</name>
</gene>
<protein>
    <recommendedName>
        <fullName evidence="2">Calx-beta domain-containing protein</fullName>
    </recommendedName>
</protein>
<name>A0A383BJN4_9ZZZZ</name>
<reference evidence="1" key="1">
    <citation type="submission" date="2018-05" db="EMBL/GenBank/DDBJ databases">
        <authorList>
            <person name="Lanie J.A."/>
            <person name="Ng W.-L."/>
            <person name="Kazmierczak K.M."/>
            <person name="Andrzejewski T.M."/>
            <person name="Davidsen T.M."/>
            <person name="Wayne K.J."/>
            <person name="Tettelin H."/>
            <person name="Glass J.I."/>
            <person name="Rusch D."/>
            <person name="Podicherti R."/>
            <person name="Tsui H.-C.T."/>
            <person name="Winkler M.E."/>
        </authorList>
    </citation>
    <scope>NUCLEOTIDE SEQUENCE</scope>
</reference>
<dbReference type="InterPro" id="IPR038081">
    <property type="entry name" value="CalX-like_sf"/>
</dbReference>